<keyword evidence="4 8" id="KW-0238">DNA-binding</keyword>
<dbReference type="GO" id="GO:0006355">
    <property type="term" value="P:regulation of DNA-templated transcription"/>
    <property type="evidence" value="ECO:0007669"/>
    <property type="project" value="InterPro"/>
</dbReference>
<keyword evidence="6" id="KW-0804">Transcription</keyword>
<dbReference type="Pfam" id="PF05920">
    <property type="entry name" value="Homeobox_KN"/>
    <property type="match status" value="1"/>
</dbReference>
<dbReference type="AlphaFoldDB" id="A0A8T2RMT1"/>
<dbReference type="PROSITE" id="PS50071">
    <property type="entry name" value="HOMEOBOX_2"/>
    <property type="match status" value="1"/>
</dbReference>
<dbReference type="EMBL" id="CM035430">
    <property type="protein sequence ID" value="KAH7297808.1"/>
    <property type="molecule type" value="Genomic_DNA"/>
</dbReference>
<dbReference type="EMBL" id="CM035430">
    <property type="protein sequence ID" value="KAH7297811.1"/>
    <property type="molecule type" value="Genomic_DNA"/>
</dbReference>
<dbReference type="Pfam" id="PF07526">
    <property type="entry name" value="POX"/>
    <property type="match status" value="1"/>
</dbReference>
<dbReference type="InterPro" id="IPR001356">
    <property type="entry name" value="HD"/>
</dbReference>
<dbReference type="OrthoDB" id="10056939at2759"/>
<dbReference type="CDD" id="cd00086">
    <property type="entry name" value="homeodomain"/>
    <property type="match status" value="1"/>
</dbReference>
<feature type="domain" description="Homeobox" evidence="10">
    <location>
        <begin position="617"/>
        <end position="680"/>
    </location>
</feature>
<feature type="DNA-binding region" description="Homeobox" evidence="8">
    <location>
        <begin position="619"/>
        <end position="681"/>
    </location>
</feature>
<evidence type="ECO:0000256" key="8">
    <source>
        <dbReference type="PROSITE-ProRule" id="PRU00108"/>
    </source>
</evidence>
<reference evidence="11" key="1">
    <citation type="submission" date="2021-08" db="EMBL/GenBank/DDBJ databases">
        <title>WGS assembly of Ceratopteris richardii.</title>
        <authorList>
            <person name="Marchant D.B."/>
            <person name="Chen G."/>
            <person name="Jenkins J."/>
            <person name="Shu S."/>
            <person name="Leebens-Mack J."/>
            <person name="Grimwood J."/>
            <person name="Schmutz J."/>
            <person name="Soltis P."/>
            <person name="Soltis D."/>
            <person name="Chen Z.-H."/>
        </authorList>
    </citation>
    <scope>NUCLEOTIDE SEQUENCE</scope>
    <source>
        <strain evidence="11">Whitten #5841</strain>
        <tissue evidence="11">Leaf</tissue>
    </source>
</reference>
<feature type="region of interest" description="Disordered" evidence="9">
    <location>
        <begin position="692"/>
        <end position="717"/>
    </location>
</feature>
<evidence type="ECO:0000256" key="7">
    <source>
        <dbReference type="ARBA" id="ARBA00023242"/>
    </source>
</evidence>
<evidence type="ECO:0000256" key="6">
    <source>
        <dbReference type="ARBA" id="ARBA00023163"/>
    </source>
</evidence>
<organism evidence="11 12">
    <name type="scientific">Ceratopteris richardii</name>
    <name type="common">Triangle waterfern</name>
    <dbReference type="NCBI Taxonomy" id="49495"/>
    <lineage>
        <taxon>Eukaryota</taxon>
        <taxon>Viridiplantae</taxon>
        <taxon>Streptophyta</taxon>
        <taxon>Embryophyta</taxon>
        <taxon>Tracheophyta</taxon>
        <taxon>Polypodiopsida</taxon>
        <taxon>Polypodiidae</taxon>
        <taxon>Polypodiales</taxon>
        <taxon>Pteridineae</taxon>
        <taxon>Pteridaceae</taxon>
        <taxon>Parkerioideae</taxon>
        <taxon>Ceratopteris</taxon>
    </lineage>
</organism>
<gene>
    <name evidence="11" type="ORF">KP509_25G013700</name>
</gene>
<keyword evidence="3" id="KW-0805">Transcription regulation</keyword>
<dbReference type="GO" id="GO:0005634">
    <property type="term" value="C:nucleus"/>
    <property type="evidence" value="ECO:0007669"/>
    <property type="project" value="UniProtKB-SubCell"/>
</dbReference>
<dbReference type="GO" id="GO:0003677">
    <property type="term" value="F:DNA binding"/>
    <property type="evidence" value="ECO:0007669"/>
    <property type="project" value="UniProtKB-UniRule"/>
</dbReference>
<evidence type="ECO:0000256" key="4">
    <source>
        <dbReference type="ARBA" id="ARBA00023125"/>
    </source>
</evidence>
<proteinExistence type="inferred from homology"/>
<dbReference type="FunFam" id="1.10.10.60:FF:000083">
    <property type="entry name" value="BEL1-like homeodomain protein 4"/>
    <property type="match status" value="1"/>
</dbReference>
<dbReference type="EMBL" id="CM035430">
    <property type="protein sequence ID" value="KAH7297809.1"/>
    <property type="molecule type" value="Genomic_DNA"/>
</dbReference>
<dbReference type="InterPro" id="IPR008422">
    <property type="entry name" value="KN_HD"/>
</dbReference>
<dbReference type="SMART" id="SM00574">
    <property type="entry name" value="POX"/>
    <property type="match status" value="1"/>
</dbReference>
<comment type="caution">
    <text evidence="11">The sequence shown here is derived from an EMBL/GenBank/DDBJ whole genome shotgun (WGS) entry which is preliminary data.</text>
</comment>
<evidence type="ECO:0000256" key="9">
    <source>
        <dbReference type="SAM" id="MobiDB-lite"/>
    </source>
</evidence>
<dbReference type="Gene3D" id="1.10.10.60">
    <property type="entry name" value="Homeodomain-like"/>
    <property type="match status" value="1"/>
</dbReference>
<protein>
    <recommendedName>
        <fullName evidence="10">Homeobox domain-containing protein</fullName>
    </recommendedName>
</protein>
<name>A0A8T2RMT1_CERRI</name>
<keyword evidence="7 8" id="KW-0539">Nucleus</keyword>
<evidence type="ECO:0000313" key="11">
    <source>
        <dbReference type="EMBL" id="KAH7297809.1"/>
    </source>
</evidence>
<evidence type="ECO:0000256" key="5">
    <source>
        <dbReference type="ARBA" id="ARBA00023155"/>
    </source>
</evidence>
<keyword evidence="5 8" id="KW-0371">Homeobox</keyword>
<dbReference type="SUPFAM" id="SSF46689">
    <property type="entry name" value="Homeodomain-like"/>
    <property type="match status" value="1"/>
</dbReference>
<evidence type="ECO:0000256" key="3">
    <source>
        <dbReference type="ARBA" id="ARBA00023015"/>
    </source>
</evidence>
<evidence type="ECO:0000256" key="1">
    <source>
        <dbReference type="ARBA" id="ARBA00004123"/>
    </source>
</evidence>
<dbReference type="EMBL" id="CM035430">
    <property type="protein sequence ID" value="KAH7297810.1"/>
    <property type="molecule type" value="Genomic_DNA"/>
</dbReference>
<sequence length="950" mass="103655">MTSVTPLGFPNAIELLASAGAVPHYLHTAQTAEGSESPGDGTCISAGESTVTFVKTEAWTKATSDCDSLQARGFHPTLQDGFHPSIDRLALLASVASESAFRSASSSSAPSRENNMSTYISGPNSQAETLQSLHLMNNSFSSYGDLMNTGNMVLFNAAAVGNPLGSAEQQQHHILRFALPSAINHASCSHPSQMTAISNLEMGHQNESTDFYTKRTSSQGYTWGERNELSFLSSEQVAENNQPIGVQSNLIRSEEIPASGVSHFDSKSLNRASYLERTHLSADNIENPHGMHTQNLQTPSHAGQILSLSLSSQQPSVMQQLHAFSIQGQEPAGNIYQGFTNSVPENFSKEGMFHPSRCSSNSLGGSFAIPICDSMLGTGYPSQINAVDGRHLRLLADDLTTGRYGSKYLKPAQELLSEVVSLRQDLRDVLRKSKSQSCTVDPSSGGGINTIKTMNLTDPPSRAILSWGGGKDVSHETTTASISMAGNSKNITEPLVELSSTDRQDLHFKRAKLVGMRDEVDRRYKKYYHQMQIVVASFESVAGRGAATTYTAPALQTISKHFRCLRDAIAGQIQVTCKALGEEDIPGVTKGETSKLRFIDQQLRQQHALRQLGMMQQQAWRPQRGLPERSVSILRAWLFEHFLHPYPKDADKIMLAKQTGLSRNQVSNWFINARVRLWKPMVEEMYVKEMKEADPEQADASGGMHEEGESNRQGSIDNDASIEFSKPFKQVKLSDTISQGFQGVTGERSYSLDLLEGQILCRPQGDNILLQGKEDTQQGAMKLGPASQDVTSVLGPGYKADNGSTNGTREAEDKVSKLDENHKNAYPVAVQNGFIQADQLNLAAYGSSYPFNGINRYSRESFSNAANYLTNSGVSLTLGLQHCEGITFSGGQQPYAVTQGSASHLLTGQHRDNSVSSADYDNVNTNNFEVLGPQSRKLFPTQTSRHDFVV</sequence>
<dbReference type="InterPro" id="IPR009057">
    <property type="entry name" value="Homeodomain-like_sf"/>
</dbReference>
<evidence type="ECO:0000256" key="2">
    <source>
        <dbReference type="ARBA" id="ARBA00006454"/>
    </source>
</evidence>
<dbReference type="SMART" id="SM00389">
    <property type="entry name" value="HOX"/>
    <property type="match status" value="1"/>
</dbReference>
<comment type="similarity">
    <text evidence="2">Belongs to the TALE/BELL homeobox family.</text>
</comment>
<keyword evidence="12" id="KW-1185">Reference proteome</keyword>
<dbReference type="Proteomes" id="UP000825935">
    <property type="component" value="Chromosome 25"/>
</dbReference>
<dbReference type="InterPro" id="IPR006563">
    <property type="entry name" value="POX_dom"/>
</dbReference>
<dbReference type="PANTHER" id="PTHR11850">
    <property type="entry name" value="HOMEOBOX PROTEIN TRANSCRIPTION FACTORS"/>
    <property type="match status" value="1"/>
</dbReference>
<evidence type="ECO:0000313" key="12">
    <source>
        <dbReference type="Proteomes" id="UP000825935"/>
    </source>
</evidence>
<evidence type="ECO:0000259" key="10">
    <source>
        <dbReference type="PROSITE" id="PS50071"/>
    </source>
</evidence>
<dbReference type="InterPro" id="IPR050224">
    <property type="entry name" value="TALE_homeobox"/>
</dbReference>
<accession>A0A8T2RMT1</accession>
<comment type="subcellular location">
    <subcellularLocation>
        <location evidence="1 8">Nucleus</location>
    </subcellularLocation>
</comment>